<reference evidence="2" key="1">
    <citation type="journal article" date="2022" name="IScience">
        <title>Evolution of zygomycete secretomes and the origins of terrestrial fungal ecologies.</title>
        <authorList>
            <person name="Chang Y."/>
            <person name="Wang Y."/>
            <person name="Mondo S."/>
            <person name="Ahrendt S."/>
            <person name="Andreopoulos W."/>
            <person name="Barry K."/>
            <person name="Beard J."/>
            <person name="Benny G.L."/>
            <person name="Blankenship S."/>
            <person name="Bonito G."/>
            <person name="Cuomo C."/>
            <person name="Desiro A."/>
            <person name="Gervers K.A."/>
            <person name="Hundley H."/>
            <person name="Kuo A."/>
            <person name="LaButti K."/>
            <person name="Lang B.F."/>
            <person name="Lipzen A."/>
            <person name="O'Donnell K."/>
            <person name="Pangilinan J."/>
            <person name="Reynolds N."/>
            <person name="Sandor L."/>
            <person name="Smith M.E."/>
            <person name="Tsang A."/>
            <person name="Grigoriev I.V."/>
            <person name="Stajich J.E."/>
            <person name="Spatafora J.W."/>
        </authorList>
    </citation>
    <scope>NUCLEOTIDE SEQUENCE</scope>
    <source>
        <strain evidence="2">RSA 2281</strain>
    </source>
</reference>
<evidence type="ECO:0000313" key="2">
    <source>
        <dbReference type="EMBL" id="KAI9247179.1"/>
    </source>
</evidence>
<keyword evidence="1" id="KW-0812">Transmembrane</keyword>
<keyword evidence="1" id="KW-1133">Transmembrane helix</keyword>
<name>A0AAD5JZQ5_9FUNG</name>
<accession>A0AAD5JZQ5</accession>
<comment type="caution">
    <text evidence="2">The sequence shown here is derived from an EMBL/GenBank/DDBJ whole genome shotgun (WGS) entry which is preliminary data.</text>
</comment>
<feature type="transmembrane region" description="Helical" evidence="1">
    <location>
        <begin position="21"/>
        <end position="40"/>
    </location>
</feature>
<dbReference type="AlphaFoldDB" id="A0AAD5JZQ5"/>
<proteinExistence type="predicted"/>
<organism evidence="2 3">
    <name type="scientific">Phascolomyces articulosus</name>
    <dbReference type="NCBI Taxonomy" id="60185"/>
    <lineage>
        <taxon>Eukaryota</taxon>
        <taxon>Fungi</taxon>
        <taxon>Fungi incertae sedis</taxon>
        <taxon>Mucoromycota</taxon>
        <taxon>Mucoromycotina</taxon>
        <taxon>Mucoromycetes</taxon>
        <taxon>Mucorales</taxon>
        <taxon>Lichtheimiaceae</taxon>
        <taxon>Phascolomyces</taxon>
    </lineage>
</organism>
<keyword evidence="1" id="KW-0472">Membrane</keyword>
<reference evidence="2" key="2">
    <citation type="submission" date="2023-02" db="EMBL/GenBank/DDBJ databases">
        <authorList>
            <consortium name="DOE Joint Genome Institute"/>
            <person name="Mondo S.J."/>
            <person name="Chang Y."/>
            <person name="Wang Y."/>
            <person name="Ahrendt S."/>
            <person name="Andreopoulos W."/>
            <person name="Barry K."/>
            <person name="Beard J."/>
            <person name="Benny G.L."/>
            <person name="Blankenship S."/>
            <person name="Bonito G."/>
            <person name="Cuomo C."/>
            <person name="Desiro A."/>
            <person name="Gervers K.A."/>
            <person name="Hundley H."/>
            <person name="Kuo A."/>
            <person name="LaButti K."/>
            <person name="Lang B.F."/>
            <person name="Lipzen A."/>
            <person name="O'Donnell K."/>
            <person name="Pangilinan J."/>
            <person name="Reynolds N."/>
            <person name="Sandor L."/>
            <person name="Smith M.W."/>
            <person name="Tsang A."/>
            <person name="Grigoriev I.V."/>
            <person name="Stajich J.E."/>
            <person name="Spatafora J.W."/>
        </authorList>
    </citation>
    <scope>NUCLEOTIDE SEQUENCE</scope>
    <source>
        <strain evidence="2">RSA 2281</strain>
    </source>
</reference>
<feature type="transmembrane region" description="Helical" evidence="1">
    <location>
        <begin position="52"/>
        <end position="72"/>
    </location>
</feature>
<dbReference type="EMBL" id="JAIXMP010000043">
    <property type="protein sequence ID" value="KAI9247179.1"/>
    <property type="molecule type" value="Genomic_DNA"/>
</dbReference>
<gene>
    <name evidence="2" type="ORF">BDA99DRAFT_526316</name>
</gene>
<keyword evidence="3" id="KW-1185">Reference proteome</keyword>
<evidence type="ECO:0000313" key="3">
    <source>
        <dbReference type="Proteomes" id="UP001209540"/>
    </source>
</evidence>
<evidence type="ECO:0000256" key="1">
    <source>
        <dbReference type="SAM" id="Phobius"/>
    </source>
</evidence>
<dbReference type="Proteomes" id="UP001209540">
    <property type="component" value="Unassembled WGS sequence"/>
</dbReference>
<sequence length="87" mass="9903">MPVHHRRREHGLFQSSNLRDIFYYGFVVDTISFCYCAVSIDTYGGGDFGHDCVLFSSAFFFLLLHSFTYVPVLTKVVFKHAITGNGE</sequence>
<protein>
    <submittedName>
        <fullName evidence="2">Uncharacterized protein</fullName>
    </submittedName>
</protein>